<feature type="chain" id="PRO_5026997562" evidence="1">
    <location>
        <begin position="21"/>
        <end position="188"/>
    </location>
</feature>
<comment type="caution">
    <text evidence="3">The sequence shown here is derived from an EMBL/GenBank/DDBJ whole genome shotgun (WGS) entry which is preliminary data.</text>
</comment>
<dbReference type="EMBL" id="WWCJ01000001">
    <property type="protein sequence ID" value="MYN00552.1"/>
    <property type="molecule type" value="Genomic_DNA"/>
</dbReference>
<evidence type="ECO:0000313" key="3">
    <source>
        <dbReference type="EMBL" id="MYN00552.1"/>
    </source>
</evidence>
<keyword evidence="4" id="KW-1185">Reference proteome</keyword>
<dbReference type="Gene3D" id="2.40.128.110">
    <property type="entry name" value="Lipid/polyisoprenoid-binding, YceI-like"/>
    <property type="match status" value="1"/>
</dbReference>
<dbReference type="SUPFAM" id="SSF101874">
    <property type="entry name" value="YceI-like"/>
    <property type="match status" value="1"/>
</dbReference>
<keyword evidence="1" id="KW-0732">Signal</keyword>
<dbReference type="PANTHER" id="PTHR34406:SF2">
    <property type="entry name" value="PERIPLASMIC PROTEIN"/>
    <property type="match status" value="1"/>
</dbReference>
<evidence type="ECO:0000313" key="4">
    <source>
        <dbReference type="Proteomes" id="UP000448575"/>
    </source>
</evidence>
<feature type="domain" description="Lipid/polyisoprenoid-binding YceI-like" evidence="2">
    <location>
        <begin position="22"/>
        <end position="185"/>
    </location>
</feature>
<proteinExistence type="predicted"/>
<gene>
    <name evidence="3" type="ORF">GTP41_00410</name>
</gene>
<dbReference type="Pfam" id="PF04264">
    <property type="entry name" value="YceI"/>
    <property type="match status" value="1"/>
</dbReference>
<sequence length="188" mass="20525">MKLKFITAALLAVAAVGANAGTYNIDPTHTYPSFEADHKGISFWRGKFDKTSGVIQMDRAAKTGSMDITIDAASINFGLDKMNSHAKGADMFNVEKFPTVTYKGTKFKFDGEQLVEVEGQLTMLGVTKPVNLKVNKFKCIIDQRMKREVCGADASAEFKRTDFGLNYATPAFAPEVKLAIQVEAIAAQ</sequence>
<reference evidence="3 4" key="1">
    <citation type="submission" date="2019-12" db="EMBL/GenBank/DDBJ databases">
        <title>Novel species isolated from a subtropical stream in China.</title>
        <authorList>
            <person name="Lu H."/>
        </authorList>
    </citation>
    <scope>NUCLEOTIDE SEQUENCE [LARGE SCALE GENOMIC DNA]</scope>
    <source>
        <strain evidence="3 4">DS3</strain>
    </source>
</reference>
<dbReference type="AlphaFoldDB" id="A0A6N9HBM7"/>
<name>A0A6N9HBM7_9BURK</name>
<evidence type="ECO:0000256" key="1">
    <source>
        <dbReference type="SAM" id="SignalP"/>
    </source>
</evidence>
<dbReference type="InterPro" id="IPR036761">
    <property type="entry name" value="TTHA0802/YceI-like_sf"/>
</dbReference>
<dbReference type="Proteomes" id="UP000448575">
    <property type="component" value="Unassembled WGS sequence"/>
</dbReference>
<dbReference type="SMART" id="SM00867">
    <property type="entry name" value="YceI"/>
    <property type="match status" value="1"/>
</dbReference>
<protein>
    <submittedName>
        <fullName evidence="3">Polyisoprenoid-binding protein</fullName>
    </submittedName>
</protein>
<organism evidence="3 4">
    <name type="scientific">Pseudoduganella guangdongensis</name>
    <dbReference type="NCBI Taxonomy" id="2692179"/>
    <lineage>
        <taxon>Bacteria</taxon>
        <taxon>Pseudomonadati</taxon>
        <taxon>Pseudomonadota</taxon>
        <taxon>Betaproteobacteria</taxon>
        <taxon>Burkholderiales</taxon>
        <taxon>Oxalobacteraceae</taxon>
        <taxon>Telluria group</taxon>
        <taxon>Pseudoduganella</taxon>
    </lineage>
</organism>
<dbReference type="PANTHER" id="PTHR34406">
    <property type="entry name" value="PROTEIN YCEI"/>
    <property type="match status" value="1"/>
</dbReference>
<accession>A0A6N9HBM7</accession>
<dbReference type="RefSeq" id="WP_161023576.1">
    <property type="nucleotide sequence ID" value="NZ_WWCJ01000001.1"/>
</dbReference>
<dbReference type="InterPro" id="IPR007372">
    <property type="entry name" value="Lipid/polyisoprenoid-bd_YceI"/>
</dbReference>
<evidence type="ECO:0000259" key="2">
    <source>
        <dbReference type="SMART" id="SM00867"/>
    </source>
</evidence>
<feature type="signal peptide" evidence="1">
    <location>
        <begin position="1"/>
        <end position="20"/>
    </location>
</feature>